<dbReference type="Pfam" id="PF06029">
    <property type="entry name" value="AlkA_N"/>
    <property type="match status" value="1"/>
</dbReference>
<dbReference type="EMBL" id="CP017146">
    <property type="protein sequence ID" value="QHO70525.1"/>
    <property type="molecule type" value="Genomic_DNA"/>
</dbReference>
<sequence>MRTGAQIRVPAGCGHVRFPLAIATGPCHSQWVSFSAAVGPSDPLFASRYAAVSSRDARFDGQFITGVRSTGIYCRPSCPALTPKASNVTFYRTAAAAHEAGLRACKRCQPDAVPGSPEWNSRDDLASRAMRLIADGTVDRGGVPGLAKTLGYTPRHLTRVLVQELGAGPLALARAHRAQTARTLLAATDLPIADIAFAAGFSSVRQFNETIAAVYERTPTQLRTPALRTPAPNQTPQGGATAVSLRLPARPPFDGEGLLRFFADHAIAGVESGGATHYARRVRLPRGTATIELGLDRGHTGRSVVTCAARLDNVADLSTLVARVRRLFDLDADSAAIDEALSRDPALASSVARNPGVRLPGSLDAEETLFRTLIGQQVSVAAARTVLARICLDLCGASGLFPTATQLAEEGRRVLRGPAPRVAAIIGVAEALANGSLVIDVGMPASELTARLVAMPGIGPWTAGYVALRVLGNPDVLISGDLVMLKSAAHLGLPATRSGLAAHGERWAPWRSYAGMHLWRSANR</sequence>
<keyword evidence="6" id="KW-0479">Metal-binding</keyword>
<evidence type="ECO:0000256" key="13">
    <source>
        <dbReference type="ARBA" id="ARBA00023204"/>
    </source>
</evidence>
<dbReference type="GO" id="GO:0008725">
    <property type="term" value="F:DNA-3-methyladenine glycosylase activity"/>
    <property type="evidence" value="ECO:0007669"/>
    <property type="project" value="TreeGrafter"/>
</dbReference>
<dbReference type="Gene3D" id="1.10.10.60">
    <property type="entry name" value="Homeodomain-like"/>
    <property type="match status" value="1"/>
</dbReference>
<dbReference type="GO" id="GO:0006285">
    <property type="term" value="P:base-excision repair, AP site formation"/>
    <property type="evidence" value="ECO:0007669"/>
    <property type="project" value="TreeGrafter"/>
</dbReference>
<evidence type="ECO:0000256" key="5">
    <source>
        <dbReference type="ARBA" id="ARBA00022679"/>
    </source>
</evidence>
<dbReference type="Pfam" id="PF02805">
    <property type="entry name" value="Ada_Zn_binding"/>
    <property type="match status" value="1"/>
</dbReference>
<dbReference type="GO" id="GO:0008168">
    <property type="term" value="F:methyltransferase activity"/>
    <property type="evidence" value="ECO:0007669"/>
    <property type="project" value="UniProtKB-KW"/>
</dbReference>
<evidence type="ECO:0000256" key="3">
    <source>
        <dbReference type="ARBA" id="ARBA00012000"/>
    </source>
</evidence>
<dbReference type="PANTHER" id="PTHR43003">
    <property type="entry name" value="DNA-3-METHYLADENINE GLYCOSYLASE"/>
    <property type="match status" value="1"/>
</dbReference>
<dbReference type="PROSITE" id="PS01124">
    <property type="entry name" value="HTH_ARAC_FAMILY_2"/>
    <property type="match status" value="1"/>
</dbReference>
<dbReference type="SUPFAM" id="SSF48150">
    <property type="entry name" value="DNA-glycosylase"/>
    <property type="match status" value="1"/>
</dbReference>
<evidence type="ECO:0000256" key="11">
    <source>
        <dbReference type="ARBA" id="ARBA00023159"/>
    </source>
</evidence>
<evidence type="ECO:0000256" key="2">
    <source>
        <dbReference type="ARBA" id="ARBA00001947"/>
    </source>
</evidence>
<dbReference type="PROSITE" id="PS00041">
    <property type="entry name" value="HTH_ARAC_FAMILY_1"/>
    <property type="match status" value="1"/>
</dbReference>
<reference evidence="15 16" key="1">
    <citation type="submission" date="2016-09" db="EMBL/GenBank/DDBJ databases">
        <title>Complete genome sequence of microbes from the polar regions.</title>
        <authorList>
            <person name="Liao L."/>
            <person name="Chen B."/>
        </authorList>
    </citation>
    <scope>NUCLEOTIDE SEQUENCE [LARGE SCALE GENOMIC DNA]</scope>
    <source>
        <strain evidence="15 16">ZS314</strain>
    </source>
</reference>
<keyword evidence="8" id="KW-0862">Zinc</keyword>
<dbReference type="SMART" id="SM01009">
    <property type="entry name" value="AlkA_N"/>
    <property type="match status" value="1"/>
</dbReference>
<dbReference type="OrthoDB" id="9811249at2"/>
<keyword evidence="7" id="KW-0227">DNA damage</keyword>
<evidence type="ECO:0000256" key="8">
    <source>
        <dbReference type="ARBA" id="ARBA00022833"/>
    </source>
</evidence>
<dbReference type="InterPro" id="IPR037046">
    <property type="entry name" value="AlkA_N_sf"/>
</dbReference>
<dbReference type="GO" id="GO:0005737">
    <property type="term" value="C:cytoplasm"/>
    <property type="evidence" value="ECO:0007669"/>
    <property type="project" value="TreeGrafter"/>
</dbReference>
<keyword evidence="10" id="KW-0238">DNA-binding</keyword>
<keyword evidence="4" id="KW-0489">Methyltransferase</keyword>
<dbReference type="FunFam" id="3.40.10.10:FF:000001">
    <property type="entry name" value="DNA-3-methyladenine glycosylase 2"/>
    <property type="match status" value="1"/>
</dbReference>
<dbReference type="InterPro" id="IPR051912">
    <property type="entry name" value="Alkylbase_DNA_Glycosylase/TA"/>
</dbReference>
<dbReference type="SMART" id="SM00478">
    <property type="entry name" value="ENDO3c"/>
    <property type="match status" value="1"/>
</dbReference>
<evidence type="ECO:0000256" key="4">
    <source>
        <dbReference type="ARBA" id="ARBA00022603"/>
    </source>
</evidence>
<evidence type="ECO:0000256" key="1">
    <source>
        <dbReference type="ARBA" id="ARBA00000086"/>
    </source>
</evidence>
<dbReference type="InterPro" id="IPR018060">
    <property type="entry name" value="HTH_AraC"/>
</dbReference>
<dbReference type="GO" id="GO:0032259">
    <property type="term" value="P:methylation"/>
    <property type="evidence" value="ECO:0007669"/>
    <property type="project" value="UniProtKB-KW"/>
</dbReference>
<proteinExistence type="predicted"/>
<dbReference type="PANTHER" id="PTHR43003:SF13">
    <property type="entry name" value="DNA-3-METHYLADENINE GLYCOSYLASE 2"/>
    <property type="match status" value="1"/>
</dbReference>
<evidence type="ECO:0000256" key="9">
    <source>
        <dbReference type="ARBA" id="ARBA00023015"/>
    </source>
</evidence>
<dbReference type="InterPro" id="IPR004026">
    <property type="entry name" value="Ada_DNA_repair_Zn-bd"/>
</dbReference>
<dbReference type="GO" id="GO:0032993">
    <property type="term" value="C:protein-DNA complex"/>
    <property type="evidence" value="ECO:0007669"/>
    <property type="project" value="TreeGrafter"/>
</dbReference>
<evidence type="ECO:0000313" key="16">
    <source>
        <dbReference type="Proteomes" id="UP000464507"/>
    </source>
</evidence>
<gene>
    <name evidence="15" type="ORF">BHD05_13575</name>
</gene>
<dbReference type="SMART" id="SM00342">
    <property type="entry name" value="HTH_ARAC"/>
    <property type="match status" value="1"/>
</dbReference>
<dbReference type="SUPFAM" id="SSF46689">
    <property type="entry name" value="Homeodomain-like"/>
    <property type="match status" value="1"/>
</dbReference>
<dbReference type="GO" id="GO:0008270">
    <property type="term" value="F:zinc ion binding"/>
    <property type="evidence" value="ECO:0007669"/>
    <property type="project" value="InterPro"/>
</dbReference>
<protein>
    <recommendedName>
        <fullName evidence="3">DNA-3-methyladenine glycosylase II</fullName>
        <ecNumber evidence="3">3.2.2.21</ecNumber>
    </recommendedName>
</protein>
<evidence type="ECO:0000259" key="14">
    <source>
        <dbReference type="PROSITE" id="PS01124"/>
    </source>
</evidence>
<dbReference type="GO" id="GO:0032131">
    <property type="term" value="F:alkylated DNA binding"/>
    <property type="evidence" value="ECO:0007669"/>
    <property type="project" value="TreeGrafter"/>
</dbReference>
<feature type="domain" description="HTH araC/xylS-type" evidence="14">
    <location>
        <begin position="127"/>
        <end position="225"/>
    </location>
</feature>
<evidence type="ECO:0000256" key="6">
    <source>
        <dbReference type="ARBA" id="ARBA00022723"/>
    </source>
</evidence>
<keyword evidence="11" id="KW-0010">Activator</keyword>
<dbReference type="EC" id="3.2.2.21" evidence="3"/>
<keyword evidence="5" id="KW-0808">Transferase</keyword>
<name>A0A7L5AL36_9MICO</name>
<dbReference type="Gene3D" id="1.10.1670.10">
    <property type="entry name" value="Helix-hairpin-Helix base-excision DNA repair enzymes (C-terminal)"/>
    <property type="match status" value="1"/>
</dbReference>
<dbReference type="Pfam" id="PF12833">
    <property type="entry name" value="HTH_18"/>
    <property type="match status" value="1"/>
</dbReference>
<dbReference type="InterPro" id="IPR023170">
    <property type="entry name" value="HhH_base_excis_C"/>
</dbReference>
<dbReference type="AlphaFoldDB" id="A0A7L5AL36"/>
<evidence type="ECO:0000256" key="10">
    <source>
        <dbReference type="ARBA" id="ARBA00023125"/>
    </source>
</evidence>
<evidence type="ECO:0000256" key="7">
    <source>
        <dbReference type="ARBA" id="ARBA00022763"/>
    </source>
</evidence>
<evidence type="ECO:0000256" key="12">
    <source>
        <dbReference type="ARBA" id="ARBA00023163"/>
    </source>
</evidence>
<dbReference type="GO" id="GO:0043565">
    <property type="term" value="F:sequence-specific DNA binding"/>
    <property type="evidence" value="ECO:0007669"/>
    <property type="project" value="InterPro"/>
</dbReference>
<keyword evidence="9" id="KW-0805">Transcription regulation</keyword>
<comment type="catalytic activity">
    <reaction evidence="1">
        <text>Hydrolysis of alkylated DNA, releasing 3-methyladenine, 3-methylguanine, 7-methylguanine and 7-methyladenine.</text>
        <dbReference type="EC" id="3.2.2.21"/>
    </reaction>
</comment>
<dbReference type="SUPFAM" id="SSF57884">
    <property type="entry name" value="Ada DNA repair protein, N-terminal domain (N-Ada 10)"/>
    <property type="match status" value="1"/>
</dbReference>
<accession>A0A7L5AL36</accession>
<dbReference type="InterPro" id="IPR011257">
    <property type="entry name" value="DNA_glycosylase"/>
</dbReference>
<dbReference type="CDD" id="cd00056">
    <property type="entry name" value="ENDO3c"/>
    <property type="match status" value="1"/>
</dbReference>
<keyword evidence="12" id="KW-0804">Transcription</keyword>
<evidence type="ECO:0000313" key="15">
    <source>
        <dbReference type="EMBL" id="QHO70525.1"/>
    </source>
</evidence>
<dbReference type="InterPro" id="IPR003265">
    <property type="entry name" value="HhH-GPD_domain"/>
</dbReference>
<dbReference type="SUPFAM" id="SSF55945">
    <property type="entry name" value="TATA-box binding protein-like"/>
    <property type="match status" value="1"/>
</dbReference>
<dbReference type="GO" id="GO:0043916">
    <property type="term" value="F:DNA-7-methylguanine glycosylase activity"/>
    <property type="evidence" value="ECO:0007669"/>
    <property type="project" value="TreeGrafter"/>
</dbReference>
<dbReference type="InterPro" id="IPR010316">
    <property type="entry name" value="AlkA_N"/>
</dbReference>
<dbReference type="Gene3D" id="1.10.340.30">
    <property type="entry name" value="Hypothetical protein, domain 2"/>
    <property type="match status" value="1"/>
</dbReference>
<dbReference type="Gene3D" id="3.30.310.20">
    <property type="entry name" value="DNA-3-methyladenine glycosylase AlkA, N-terminal domain"/>
    <property type="match status" value="1"/>
</dbReference>
<keyword evidence="16" id="KW-1185">Reference proteome</keyword>
<keyword evidence="13" id="KW-0234">DNA repair</keyword>
<dbReference type="GO" id="GO:0006307">
    <property type="term" value="P:DNA alkylation repair"/>
    <property type="evidence" value="ECO:0007669"/>
    <property type="project" value="TreeGrafter"/>
</dbReference>
<dbReference type="InterPro" id="IPR018062">
    <property type="entry name" value="HTH_AraC-typ_CS"/>
</dbReference>
<dbReference type="GO" id="GO:0003700">
    <property type="term" value="F:DNA-binding transcription factor activity"/>
    <property type="evidence" value="ECO:0007669"/>
    <property type="project" value="InterPro"/>
</dbReference>
<comment type="cofactor">
    <cofactor evidence="2">
        <name>Zn(2+)</name>
        <dbReference type="ChEBI" id="CHEBI:29105"/>
    </cofactor>
</comment>
<dbReference type="InterPro" id="IPR009057">
    <property type="entry name" value="Homeodomain-like_sf"/>
</dbReference>
<dbReference type="KEGG" id="mant:BHD05_13575"/>
<dbReference type="InterPro" id="IPR035451">
    <property type="entry name" value="Ada-like_dom_sf"/>
</dbReference>
<organism evidence="15 16">
    <name type="scientific">Marisediminicola antarctica</name>
    <dbReference type="NCBI Taxonomy" id="674079"/>
    <lineage>
        <taxon>Bacteria</taxon>
        <taxon>Bacillati</taxon>
        <taxon>Actinomycetota</taxon>
        <taxon>Actinomycetes</taxon>
        <taxon>Micrococcales</taxon>
        <taxon>Microbacteriaceae</taxon>
        <taxon>Marisediminicola</taxon>
    </lineage>
</organism>
<dbReference type="Gene3D" id="3.40.10.10">
    <property type="entry name" value="DNA Methylphosphotriester Repair Domain"/>
    <property type="match status" value="1"/>
</dbReference>
<dbReference type="Proteomes" id="UP000464507">
    <property type="component" value="Chromosome"/>
</dbReference>